<dbReference type="GO" id="GO:0003729">
    <property type="term" value="F:mRNA binding"/>
    <property type="evidence" value="ECO:0007669"/>
    <property type="project" value="InterPro"/>
</dbReference>
<sequence>MAYNCTLAFLILWNKKKLCNLSMICKIDEGIMNLEEKNGIPHGILRNRFVDPIPNLFKIMINRLITSHVIPISCVPDSCIINIYVCNIIFGHKIKIVGPGEFIRSASIPLSVESVLVLNGNGANLAKHCIPAVFYKRISVTFRKMDKAKQPHNFKLDSDFQNIKSSDFRDASKSYHTKMGVPL</sequence>
<dbReference type="GO" id="GO:0032451">
    <property type="term" value="F:demethylase activity"/>
    <property type="evidence" value="ECO:0007669"/>
    <property type="project" value="InterPro"/>
</dbReference>
<accession>A0AAV7GU40</accession>
<dbReference type="InterPro" id="IPR044842">
    <property type="entry name" value="ALKBH9B/ALKBH10B-like"/>
</dbReference>
<evidence type="ECO:0000256" key="1">
    <source>
        <dbReference type="ARBA" id="ARBA00007879"/>
    </source>
</evidence>
<dbReference type="SUPFAM" id="SSF51197">
    <property type="entry name" value="Clavaminate synthase-like"/>
    <property type="match status" value="1"/>
</dbReference>
<reference evidence="2 3" key="1">
    <citation type="journal article" date="2021" name="Hortic Res">
        <title>Chromosome-scale assembly of the Dendrobium chrysotoxum genome enhances the understanding of orchid evolution.</title>
        <authorList>
            <person name="Zhang Y."/>
            <person name="Zhang G.Q."/>
            <person name="Zhang D."/>
            <person name="Liu X.D."/>
            <person name="Xu X.Y."/>
            <person name="Sun W.H."/>
            <person name="Yu X."/>
            <person name="Zhu X."/>
            <person name="Wang Z.W."/>
            <person name="Zhao X."/>
            <person name="Zhong W.Y."/>
            <person name="Chen H."/>
            <person name="Yin W.L."/>
            <person name="Huang T."/>
            <person name="Niu S.C."/>
            <person name="Liu Z.J."/>
        </authorList>
    </citation>
    <scope>NUCLEOTIDE SEQUENCE [LARGE SCALE GENOMIC DNA]</scope>
    <source>
        <strain evidence="2">Lindl</strain>
    </source>
</reference>
<dbReference type="Proteomes" id="UP000775213">
    <property type="component" value="Unassembled WGS sequence"/>
</dbReference>
<proteinExistence type="inferred from homology"/>
<protein>
    <submittedName>
        <fullName evidence="2">Uncharacterized protein</fullName>
    </submittedName>
</protein>
<organism evidence="2 3">
    <name type="scientific">Dendrobium chrysotoxum</name>
    <name type="common">Orchid</name>
    <dbReference type="NCBI Taxonomy" id="161865"/>
    <lineage>
        <taxon>Eukaryota</taxon>
        <taxon>Viridiplantae</taxon>
        <taxon>Streptophyta</taxon>
        <taxon>Embryophyta</taxon>
        <taxon>Tracheophyta</taxon>
        <taxon>Spermatophyta</taxon>
        <taxon>Magnoliopsida</taxon>
        <taxon>Liliopsida</taxon>
        <taxon>Asparagales</taxon>
        <taxon>Orchidaceae</taxon>
        <taxon>Epidendroideae</taxon>
        <taxon>Malaxideae</taxon>
        <taxon>Dendrobiinae</taxon>
        <taxon>Dendrobium</taxon>
    </lineage>
</organism>
<dbReference type="GO" id="GO:0006402">
    <property type="term" value="P:mRNA catabolic process"/>
    <property type="evidence" value="ECO:0007669"/>
    <property type="project" value="InterPro"/>
</dbReference>
<evidence type="ECO:0000313" key="2">
    <source>
        <dbReference type="EMBL" id="KAH0459248.1"/>
    </source>
</evidence>
<dbReference type="EMBL" id="JAGFBR010000011">
    <property type="protein sequence ID" value="KAH0459248.1"/>
    <property type="molecule type" value="Genomic_DNA"/>
</dbReference>
<dbReference type="InterPro" id="IPR037151">
    <property type="entry name" value="AlkB-like_sf"/>
</dbReference>
<keyword evidence="3" id="KW-1185">Reference proteome</keyword>
<gene>
    <name evidence="2" type="ORF">IEQ34_012062</name>
</gene>
<dbReference type="PANTHER" id="PTHR31447:SF23">
    <property type="entry name" value="2-OXOGLUTARATE AND FE(II)-DEPENDENT OXYGENASE SUPERFAMILY PROTEIN"/>
    <property type="match status" value="1"/>
</dbReference>
<comment type="similarity">
    <text evidence="1">Belongs to the alkB family.</text>
</comment>
<dbReference type="Gene3D" id="2.60.120.590">
    <property type="entry name" value="Alpha-ketoglutarate-dependent dioxygenase AlkB-like"/>
    <property type="match status" value="2"/>
</dbReference>
<comment type="caution">
    <text evidence="2">The sequence shown here is derived from an EMBL/GenBank/DDBJ whole genome shotgun (WGS) entry which is preliminary data.</text>
</comment>
<dbReference type="PANTHER" id="PTHR31447">
    <property type="entry name" value="HYDROXYPROLINE-RICH GLYCOPROTEIN FAMILY PROTEIN-RELATED"/>
    <property type="match status" value="1"/>
</dbReference>
<name>A0AAV7GU40_DENCH</name>
<evidence type="ECO:0000313" key="3">
    <source>
        <dbReference type="Proteomes" id="UP000775213"/>
    </source>
</evidence>
<dbReference type="AlphaFoldDB" id="A0AAV7GU40"/>